<feature type="transmembrane region" description="Helical" evidence="7">
    <location>
        <begin position="385"/>
        <end position="405"/>
    </location>
</feature>
<organism evidence="8 9">
    <name type="scientific">Fundicoccus ignavus</name>
    <dbReference type="NCBI Taxonomy" id="2664442"/>
    <lineage>
        <taxon>Bacteria</taxon>
        <taxon>Bacillati</taxon>
        <taxon>Bacillota</taxon>
        <taxon>Bacilli</taxon>
        <taxon>Lactobacillales</taxon>
        <taxon>Aerococcaceae</taxon>
        <taxon>Fundicoccus</taxon>
    </lineage>
</organism>
<keyword evidence="5 7" id="KW-1133">Transmembrane helix</keyword>
<evidence type="ECO:0000256" key="1">
    <source>
        <dbReference type="ARBA" id="ARBA00004651"/>
    </source>
</evidence>
<dbReference type="CDD" id="cd13138">
    <property type="entry name" value="MATE_yoeA_like"/>
    <property type="match status" value="1"/>
</dbReference>
<dbReference type="EMBL" id="WJQS01000002">
    <property type="protein sequence ID" value="MRI84940.1"/>
    <property type="molecule type" value="Genomic_DNA"/>
</dbReference>
<comment type="caution">
    <text evidence="8">The sequence shown here is derived from an EMBL/GenBank/DDBJ whole genome shotgun (WGS) entry which is preliminary data.</text>
</comment>
<keyword evidence="3" id="KW-1003">Cell membrane</keyword>
<feature type="transmembrane region" description="Helical" evidence="7">
    <location>
        <begin position="92"/>
        <end position="113"/>
    </location>
</feature>
<dbReference type="Pfam" id="PF01554">
    <property type="entry name" value="MatE"/>
    <property type="match status" value="2"/>
</dbReference>
<evidence type="ECO:0000256" key="6">
    <source>
        <dbReference type="ARBA" id="ARBA00023136"/>
    </source>
</evidence>
<dbReference type="RefSeq" id="WP_153863222.1">
    <property type="nucleotide sequence ID" value="NZ_WJQS01000002.1"/>
</dbReference>
<feature type="transmembrane region" description="Helical" evidence="7">
    <location>
        <begin position="280"/>
        <end position="297"/>
    </location>
</feature>
<dbReference type="InterPro" id="IPR052031">
    <property type="entry name" value="Membrane_Transporter-Flippase"/>
</dbReference>
<feature type="transmembrane region" description="Helical" evidence="7">
    <location>
        <begin position="411"/>
        <end position="433"/>
    </location>
</feature>
<keyword evidence="9" id="KW-1185">Reference proteome</keyword>
<feature type="transmembrane region" description="Helical" evidence="7">
    <location>
        <begin position="317"/>
        <end position="342"/>
    </location>
</feature>
<dbReference type="GO" id="GO:0042910">
    <property type="term" value="F:xenobiotic transmembrane transporter activity"/>
    <property type="evidence" value="ECO:0007669"/>
    <property type="project" value="InterPro"/>
</dbReference>
<dbReference type="PANTHER" id="PTHR43549:SF3">
    <property type="entry name" value="MULTIDRUG RESISTANCE PROTEIN YPNP-RELATED"/>
    <property type="match status" value="1"/>
</dbReference>
<dbReference type="AlphaFoldDB" id="A0A6I2GB07"/>
<comment type="subcellular location">
    <subcellularLocation>
        <location evidence="1">Cell membrane</location>
        <topology evidence="1">Multi-pass membrane protein</topology>
    </subcellularLocation>
</comment>
<gene>
    <name evidence="8" type="ORF">GIY09_03370</name>
</gene>
<protein>
    <submittedName>
        <fullName evidence="8">MATE family efflux transporter</fullName>
    </submittedName>
</protein>
<evidence type="ECO:0000313" key="9">
    <source>
        <dbReference type="Proteomes" id="UP000430975"/>
    </source>
</evidence>
<dbReference type="NCBIfam" id="TIGR00797">
    <property type="entry name" value="matE"/>
    <property type="match status" value="1"/>
</dbReference>
<keyword evidence="4 7" id="KW-0812">Transmembrane</keyword>
<evidence type="ECO:0000256" key="5">
    <source>
        <dbReference type="ARBA" id="ARBA00022989"/>
    </source>
</evidence>
<dbReference type="GO" id="GO:0005886">
    <property type="term" value="C:plasma membrane"/>
    <property type="evidence" value="ECO:0007669"/>
    <property type="project" value="UniProtKB-SubCell"/>
</dbReference>
<accession>A0A6I2GB07</accession>
<evidence type="ECO:0000256" key="3">
    <source>
        <dbReference type="ARBA" id="ARBA00022475"/>
    </source>
</evidence>
<feature type="transmembrane region" description="Helical" evidence="7">
    <location>
        <begin position="12"/>
        <end position="30"/>
    </location>
</feature>
<feature type="transmembrane region" description="Helical" evidence="7">
    <location>
        <begin position="133"/>
        <end position="150"/>
    </location>
</feature>
<dbReference type="InterPro" id="IPR048279">
    <property type="entry name" value="MdtK-like"/>
</dbReference>
<dbReference type="PIRSF" id="PIRSF006603">
    <property type="entry name" value="DinF"/>
    <property type="match status" value="1"/>
</dbReference>
<feature type="transmembrane region" description="Helical" evidence="7">
    <location>
        <begin position="162"/>
        <end position="184"/>
    </location>
</feature>
<evidence type="ECO:0000256" key="4">
    <source>
        <dbReference type="ARBA" id="ARBA00022692"/>
    </source>
</evidence>
<evidence type="ECO:0000256" key="7">
    <source>
        <dbReference type="SAM" id="Phobius"/>
    </source>
</evidence>
<feature type="transmembrane region" description="Helical" evidence="7">
    <location>
        <begin position="42"/>
        <end position="63"/>
    </location>
</feature>
<evidence type="ECO:0000256" key="2">
    <source>
        <dbReference type="ARBA" id="ARBA00022448"/>
    </source>
</evidence>
<dbReference type="PANTHER" id="PTHR43549">
    <property type="entry name" value="MULTIDRUG RESISTANCE PROTEIN YPNP-RELATED"/>
    <property type="match status" value="1"/>
</dbReference>
<keyword evidence="2" id="KW-0813">Transport</keyword>
<keyword evidence="6 7" id="KW-0472">Membrane</keyword>
<proteinExistence type="predicted"/>
<feature type="transmembrane region" description="Helical" evidence="7">
    <location>
        <begin position="190"/>
        <end position="211"/>
    </location>
</feature>
<sequence length="454" mass="50683">MKGMTKGSPLKNIVLFSIPLIIGNFFQLLYNMVDSFIVGRTLGVNALAGLGASGSLMFFILGFSQGFTSGLSIPTAQAFGAEDYPKVKRSVFINWLSSILIGLILTCISTYFLRDILLFMNTPTEIIDYTYDYLKIIFGGMLMTILYNMLSNLMRALGDSRTPLYFLVVAMLTNIVLDYIFIVYFHWGTFGAGFATVISQSVSVVLLMWTIRRKWPLLQIDWKHLKVEREELVHHWKIGLPMAFQASIIAIGSLSVTFALNQLGPLAVAGFTASQKIDQVVNLILMSFGVAMATYVGQNYGAHQFDRIKQGVRSVTFLTLTVAIFAGIFLIFFGGNLVTIFADGNSQADIYAYGQQYFRFTAPFYWLLSLLFIYRYTLQGLGDSFIPTVAGIMELIMRVIAAFVLSQFMGFNGIVLASPLAWLGALLPLSFAYHKRKNRLAEQAQKDIVQLQES</sequence>
<dbReference type="GO" id="GO:0015297">
    <property type="term" value="F:antiporter activity"/>
    <property type="evidence" value="ECO:0007669"/>
    <property type="project" value="InterPro"/>
</dbReference>
<dbReference type="InterPro" id="IPR002528">
    <property type="entry name" value="MATE_fam"/>
</dbReference>
<evidence type="ECO:0000313" key="8">
    <source>
        <dbReference type="EMBL" id="MRI84940.1"/>
    </source>
</evidence>
<name>A0A6I2GB07_9LACT</name>
<feature type="transmembrane region" description="Helical" evidence="7">
    <location>
        <begin position="362"/>
        <end position="378"/>
    </location>
</feature>
<feature type="transmembrane region" description="Helical" evidence="7">
    <location>
        <begin position="238"/>
        <end position="260"/>
    </location>
</feature>
<dbReference type="Proteomes" id="UP000430975">
    <property type="component" value="Unassembled WGS sequence"/>
</dbReference>
<reference evidence="8 9" key="1">
    <citation type="submission" date="2019-11" db="EMBL/GenBank/DDBJ databases">
        <title>Characterisation of Fundicoccus ignavus gen. nov. sp. nov., a novel genus of the family Aerococcaceae isolated from bulk tank milk.</title>
        <authorList>
            <person name="Siebert A."/>
            <person name="Huptas C."/>
            <person name="Wenning M."/>
            <person name="Scherer S."/>
            <person name="Doll E.V."/>
        </authorList>
    </citation>
    <scope>NUCLEOTIDE SEQUENCE [LARGE SCALE GENOMIC DNA]</scope>
    <source>
        <strain evidence="8 9">WS4759</strain>
    </source>
</reference>